<keyword evidence="5" id="KW-1185">Reference proteome</keyword>
<feature type="signal peptide" evidence="2">
    <location>
        <begin position="1"/>
        <end position="20"/>
    </location>
</feature>
<dbReference type="GO" id="GO:0016209">
    <property type="term" value="F:antioxidant activity"/>
    <property type="evidence" value="ECO:0007669"/>
    <property type="project" value="InterPro"/>
</dbReference>
<dbReference type="Proteomes" id="UP000280881">
    <property type="component" value="Unassembled WGS sequence"/>
</dbReference>
<dbReference type="OrthoDB" id="25753at2"/>
<dbReference type="PANTHER" id="PTHR42852:SF13">
    <property type="entry name" value="PROTEIN DIPZ"/>
    <property type="match status" value="1"/>
</dbReference>
<evidence type="ECO:0000313" key="5">
    <source>
        <dbReference type="Proteomes" id="UP000280881"/>
    </source>
</evidence>
<dbReference type="GO" id="GO:0016491">
    <property type="term" value="F:oxidoreductase activity"/>
    <property type="evidence" value="ECO:0007669"/>
    <property type="project" value="InterPro"/>
</dbReference>
<dbReference type="InterPro" id="IPR013766">
    <property type="entry name" value="Thioredoxin_domain"/>
</dbReference>
<feature type="domain" description="Thioredoxin" evidence="3">
    <location>
        <begin position="38"/>
        <end position="184"/>
    </location>
</feature>
<dbReference type="AlphaFoldDB" id="A0A420W7F5"/>
<accession>A0A420W7F5</accession>
<dbReference type="PROSITE" id="PS51257">
    <property type="entry name" value="PROKAR_LIPOPROTEIN"/>
    <property type="match status" value="1"/>
</dbReference>
<evidence type="ECO:0000259" key="3">
    <source>
        <dbReference type="PROSITE" id="PS51352"/>
    </source>
</evidence>
<sequence length="186" mass="21050">MKRLLTVLLLSSLISFSGCQKEVQNSKQKTQEVSTTSQAQKDSAYDFTFTDVNGKTHKLSDYRGKVVIVQFFGTYCPPCRAEMPVLQELYNKYKDKLVVIGLSVDYIGESPEKLKPFVERMGITYPVGPASEKAWEEYAGRITGLDSIPQTYIIDKEGRVRYYEVGFAPSYGKLFEKVVIELASEK</sequence>
<dbReference type="InterPro" id="IPR000866">
    <property type="entry name" value="AhpC/TSA"/>
</dbReference>
<dbReference type="CDD" id="cd02966">
    <property type="entry name" value="TlpA_like_family"/>
    <property type="match status" value="1"/>
</dbReference>
<keyword evidence="2" id="KW-0732">Signal</keyword>
<dbReference type="SUPFAM" id="SSF52833">
    <property type="entry name" value="Thioredoxin-like"/>
    <property type="match status" value="1"/>
</dbReference>
<dbReference type="Pfam" id="PF00578">
    <property type="entry name" value="AhpC-TSA"/>
    <property type="match status" value="1"/>
</dbReference>
<evidence type="ECO:0000313" key="4">
    <source>
        <dbReference type="EMBL" id="RKQ63228.1"/>
    </source>
</evidence>
<organism evidence="4 5">
    <name type="scientific">Thermovibrio guaymasensis</name>
    <dbReference type="NCBI Taxonomy" id="240167"/>
    <lineage>
        <taxon>Bacteria</taxon>
        <taxon>Pseudomonadati</taxon>
        <taxon>Aquificota</taxon>
        <taxon>Aquificia</taxon>
        <taxon>Desulfurobacteriales</taxon>
        <taxon>Desulfurobacteriaceae</taxon>
        <taxon>Thermovibrio</taxon>
    </lineage>
</organism>
<name>A0A420W7F5_9BACT</name>
<dbReference type="InterPro" id="IPR050553">
    <property type="entry name" value="Thioredoxin_ResA/DsbE_sf"/>
</dbReference>
<dbReference type="InterPro" id="IPR036249">
    <property type="entry name" value="Thioredoxin-like_sf"/>
</dbReference>
<dbReference type="InterPro" id="IPR017937">
    <property type="entry name" value="Thioredoxin_CS"/>
</dbReference>
<dbReference type="Gene3D" id="3.40.30.10">
    <property type="entry name" value="Glutaredoxin"/>
    <property type="match status" value="1"/>
</dbReference>
<keyword evidence="1" id="KW-0676">Redox-active center</keyword>
<evidence type="ECO:0000256" key="2">
    <source>
        <dbReference type="SAM" id="SignalP"/>
    </source>
</evidence>
<dbReference type="EMBL" id="RBIE01000001">
    <property type="protein sequence ID" value="RKQ63228.1"/>
    <property type="molecule type" value="Genomic_DNA"/>
</dbReference>
<gene>
    <name evidence="4" type="ORF">C7457_0091</name>
</gene>
<feature type="chain" id="PRO_5019199365" evidence="2">
    <location>
        <begin position="21"/>
        <end position="186"/>
    </location>
</feature>
<comment type="caution">
    <text evidence="4">The sequence shown here is derived from an EMBL/GenBank/DDBJ whole genome shotgun (WGS) entry which is preliminary data.</text>
</comment>
<protein>
    <submittedName>
        <fullName evidence="4">Peroxiredoxin</fullName>
    </submittedName>
</protein>
<evidence type="ECO:0000256" key="1">
    <source>
        <dbReference type="ARBA" id="ARBA00023284"/>
    </source>
</evidence>
<proteinExistence type="predicted"/>
<dbReference type="PROSITE" id="PS00194">
    <property type="entry name" value="THIOREDOXIN_1"/>
    <property type="match status" value="1"/>
</dbReference>
<dbReference type="PANTHER" id="PTHR42852">
    <property type="entry name" value="THIOL:DISULFIDE INTERCHANGE PROTEIN DSBE"/>
    <property type="match status" value="1"/>
</dbReference>
<dbReference type="RefSeq" id="WP_121169427.1">
    <property type="nucleotide sequence ID" value="NZ_RBIE01000001.1"/>
</dbReference>
<dbReference type="PROSITE" id="PS51352">
    <property type="entry name" value="THIOREDOXIN_2"/>
    <property type="match status" value="1"/>
</dbReference>
<reference evidence="4 5" key="1">
    <citation type="submission" date="2018-10" db="EMBL/GenBank/DDBJ databases">
        <title>Genomic Encyclopedia of Type Strains, Phase IV (KMG-IV): sequencing the most valuable type-strain genomes for metagenomic binning, comparative biology and taxonomic classification.</title>
        <authorList>
            <person name="Goeker M."/>
        </authorList>
    </citation>
    <scope>NUCLEOTIDE SEQUENCE [LARGE SCALE GENOMIC DNA]</scope>
    <source>
        <strain evidence="4 5">DSM 15521</strain>
    </source>
</reference>